<organism evidence="2 3">
    <name type="scientific">Halocaridina rubra</name>
    <name type="common">Hawaiian red shrimp</name>
    <dbReference type="NCBI Taxonomy" id="373956"/>
    <lineage>
        <taxon>Eukaryota</taxon>
        <taxon>Metazoa</taxon>
        <taxon>Ecdysozoa</taxon>
        <taxon>Arthropoda</taxon>
        <taxon>Crustacea</taxon>
        <taxon>Multicrustacea</taxon>
        <taxon>Malacostraca</taxon>
        <taxon>Eumalacostraca</taxon>
        <taxon>Eucarida</taxon>
        <taxon>Decapoda</taxon>
        <taxon>Pleocyemata</taxon>
        <taxon>Caridea</taxon>
        <taxon>Atyoidea</taxon>
        <taxon>Atyidae</taxon>
        <taxon>Halocaridina</taxon>
    </lineage>
</organism>
<feature type="region of interest" description="Disordered" evidence="1">
    <location>
        <begin position="1"/>
        <end position="263"/>
    </location>
</feature>
<feature type="compositionally biased region" description="Basic and acidic residues" evidence="1">
    <location>
        <begin position="117"/>
        <end position="127"/>
    </location>
</feature>
<feature type="compositionally biased region" description="Basic residues" evidence="1">
    <location>
        <begin position="306"/>
        <end position="316"/>
    </location>
</feature>
<comment type="caution">
    <text evidence="2">The sequence shown here is derived from an EMBL/GenBank/DDBJ whole genome shotgun (WGS) entry which is preliminary data.</text>
</comment>
<feature type="compositionally biased region" description="Low complexity" evidence="1">
    <location>
        <begin position="1023"/>
        <end position="1034"/>
    </location>
</feature>
<feature type="compositionally biased region" description="Basic and acidic residues" evidence="1">
    <location>
        <begin position="322"/>
        <end position="358"/>
    </location>
</feature>
<feature type="compositionally biased region" description="Polar residues" evidence="1">
    <location>
        <begin position="447"/>
        <end position="458"/>
    </location>
</feature>
<feature type="region of interest" description="Disordered" evidence="1">
    <location>
        <begin position="1345"/>
        <end position="1393"/>
    </location>
</feature>
<feature type="compositionally biased region" description="Polar residues" evidence="1">
    <location>
        <begin position="524"/>
        <end position="543"/>
    </location>
</feature>
<feature type="compositionally biased region" description="Polar residues" evidence="1">
    <location>
        <begin position="494"/>
        <end position="508"/>
    </location>
</feature>
<keyword evidence="3" id="KW-1185">Reference proteome</keyword>
<evidence type="ECO:0000256" key="1">
    <source>
        <dbReference type="SAM" id="MobiDB-lite"/>
    </source>
</evidence>
<feature type="compositionally biased region" description="Polar residues" evidence="1">
    <location>
        <begin position="246"/>
        <end position="256"/>
    </location>
</feature>
<feature type="compositionally biased region" description="Low complexity" evidence="1">
    <location>
        <begin position="190"/>
        <end position="205"/>
    </location>
</feature>
<feature type="compositionally biased region" description="Basic residues" evidence="1">
    <location>
        <begin position="82"/>
        <end position="94"/>
    </location>
</feature>
<dbReference type="EMBL" id="JAXCGZ010011363">
    <property type="protein sequence ID" value="KAK7075116.1"/>
    <property type="molecule type" value="Genomic_DNA"/>
</dbReference>
<sequence length="1496" mass="169000">MDDTHPRTSSHTDTSNSTTNTKSDEYNLRTQNIKANPRGQGQIANPPLHIEGNTITMPRRRGYQGNVHKQRQHRIRGGAGRRSQRGNNRKRPNKINRGEVMSLRNPLRNKSTNNRRPSPEIKEEEGKGLVGQMKRHNTPRNQTRRERKRNQKKPSRRKDNSNSRKSSRKGERRGQQAKLPHHFVPSVVHQIQKSSNNSQQISGSGLNKTDIAGPLSFPGSVNPWRGSGDNQESPELNTSKSREILHNSTQKATTIETYPPAQRRKILSNDYQTIRSSNRSIDFTSTTSSSSQATHREVNHRGNQSSRKKGKSRRVKILNSKTEAEGLKTSREHQEVKVTVKEEMKRIMKKEKEGGTKVDEEDSLERENDLKQVSREDQDDEGSQVKMTPNLPNHRNQSVNKYDEMNNRFSAAQQKLPDNVSQTLKAAQKHIFQNSTNMQFNIQRALNSQQKENSNAEQENIKNIDRGKGKTILSQSNARKNTIQLLVISRISPQTTRSQDDVTNNSSENKMENLPDERKRKGESSSQPSSGETILNGNSKQSTAKPSIVEALVLHNNRSSRLSSATTERVTHASTSTSKNQSRSITREDKRRPPKSPLQIEEGEEPKGEEEEGEEKRKVVTTVRRQNIPPLTTRKDNPNGNFTRGIHGPRESRMTLRQNRLHRRRHRHRHRHRHSRLKNLGASVRGSRRWKRNILYGPNVLPVPIMDRNLMVHTERVENRRGKLGYHPPHQIRPHSPQKTYPSQFFPLPFKWLRPIKRRRWWNYARSPWRERLESALRFHVYQKTQEPCERLGDWDCLHQMNRNISIQREIKVQSVSIGIKTNYTYQLKSDNRHNIRNKNQRLRRSSTDFEIGAKRCKTTIGTDDNRETRKTNKGLLPHIQEEDVNKASSKGRTRQRSFSRQTERDQRFRRELKNLYDAPNVTYRCSPSHKYWLFASSLAMGIYPARVKVLQSGDILKLPITYDDITTASSPTATTPRHRSDIPPELEYPELGNGYDGTEFSESHKHDTGEASPLPSPPPSAMPTWPTLPSASPSSPPVRITSKWMEDTLAKVKAVVDSILTAIGSRETPRKDEPVMRIDVSRRPVTDVHHVRDTATGRGKRPGRRWERRRNGTARGVIKGTNRNVHINSAESVSEKNDNFNTDLDARLEVNENRRHTYSSENGDTVVTAIASKGLSIKDVPIEVSSSTSKNQSEITNVPNINSLQVSVYNYSANVDSGQRIFDNTNDSVLINSSSSNFKASVEGSGASNSSKQTDTSTSTSKQTLSSVTDLLFTVPNERVIKPAENSEVKSEIKSTEKLVRTALEDLLFRVPSNTHTDANGDGLHANTPKINKEVTSQLHGVYNHSDSVTGDVDGKNRVSASSEISETSQIAPSDNDSSELPSGGVLATPESMDTIRVEPSNRTTNTTDESNASSKPNDLILRTSCLPIGSIGRFKVQDVTYLVTGLGSGSDGENCWQEVTRVVQKHIKLPPMNHTTLVATTAFYFVAASANLIG</sequence>
<feature type="compositionally biased region" description="Basic and acidic residues" evidence="1">
    <location>
        <begin position="365"/>
        <end position="376"/>
    </location>
</feature>
<evidence type="ECO:0000313" key="2">
    <source>
        <dbReference type="EMBL" id="KAK7075116.1"/>
    </source>
</evidence>
<feature type="compositionally biased region" description="Basic residues" evidence="1">
    <location>
        <begin position="58"/>
        <end position="76"/>
    </location>
</feature>
<feature type="region of interest" description="Disordered" evidence="1">
    <location>
        <begin position="967"/>
        <end position="1039"/>
    </location>
</feature>
<feature type="compositionally biased region" description="Polar residues" evidence="1">
    <location>
        <begin position="385"/>
        <end position="398"/>
    </location>
</feature>
<feature type="region of interest" description="Disordered" evidence="1">
    <location>
        <begin position="447"/>
        <end position="476"/>
    </location>
</feature>
<feature type="region of interest" description="Disordered" evidence="1">
    <location>
        <begin position="629"/>
        <end position="648"/>
    </location>
</feature>
<feature type="compositionally biased region" description="Low complexity" evidence="1">
    <location>
        <begin position="1249"/>
        <end position="1264"/>
    </location>
</feature>
<feature type="region of interest" description="Disordered" evidence="1">
    <location>
        <begin position="882"/>
        <end position="907"/>
    </location>
</feature>
<feature type="compositionally biased region" description="Acidic residues" evidence="1">
    <location>
        <begin position="601"/>
        <end position="613"/>
    </location>
</feature>
<evidence type="ECO:0000313" key="3">
    <source>
        <dbReference type="Proteomes" id="UP001381693"/>
    </source>
</evidence>
<feature type="compositionally biased region" description="Polar residues" evidence="1">
    <location>
        <begin position="559"/>
        <end position="584"/>
    </location>
</feature>
<accession>A0AAN8X2S8</accession>
<feature type="compositionally biased region" description="Low complexity" evidence="1">
    <location>
        <begin position="967"/>
        <end position="976"/>
    </location>
</feature>
<feature type="compositionally biased region" description="Basic residues" evidence="1">
    <location>
        <begin position="145"/>
        <end position="156"/>
    </location>
</feature>
<reference evidence="2 3" key="1">
    <citation type="submission" date="2023-11" db="EMBL/GenBank/DDBJ databases">
        <title>Halocaridina rubra genome assembly.</title>
        <authorList>
            <person name="Smith C."/>
        </authorList>
    </citation>
    <scope>NUCLEOTIDE SEQUENCE [LARGE SCALE GENOMIC DNA]</scope>
    <source>
        <strain evidence="2">EP-1</strain>
        <tissue evidence="2">Whole</tissue>
    </source>
</reference>
<feature type="compositionally biased region" description="Polar residues" evidence="1">
    <location>
        <begin position="228"/>
        <end position="239"/>
    </location>
</feature>
<proteinExistence type="predicted"/>
<feature type="region of interest" description="Disordered" evidence="1">
    <location>
        <begin position="278"/>
        <end position="398"/>
    </location>
</feature>
<feature type="region of interest" description="Disordered" evidence="1">
    <location>
        <begin position="559"/>
        <end position="622"/>
    </location>
</feature>
<gene>
    <name evidence="2" type="ORF">SK128_014373</name>
</gene>
<feature type="region of interest" description="Disordered" evidence="1">
    <location>
        <begin position="1241"/>
        <end position="1264"/>
    </location>
</feature>
<dbReference type="Proteomes" id="UP001381693">
    <property type="component" value="Unassembled WGS sequence"/>
</dbReference>
<feature type="region of interest" description="Disordered" evidence="1">
    <location>
        <begin position="494"/>
        <end position="543"/>
    </location>
</feature>
<name>A0AAN8X2S8_HALRR</name>
<feature type="compositionally biased region" description="Basic and acidic residues" evidence="1">
    <location>
        <begin position="157"/>
        <end position="174"/>
    </location>
</feature>
<feature type="compositionally biased region" description="Basic and acidic residues" evidence="1">
    <location>
        <begin position="509"/>
        <end position="523"/>
    </location>
</feature>
<protein>
    <submittedName>
        <fullName evidence="2">Uncharacterized protein</fullName>
    </submittedName>
</protein>
<feature type="compositionally biased region" description="Basic and acidic residues" evidence="1">
    <location>
        <begin position="459"/>
        <end position="468"/>
    </location>
</feature>
<feature type="compositionally biased region" description="Low complexity" evidence="1">
    <location>
        <begin position="9"/>
        <end position="21"/>
    </location>
</feature>
<feature type="compositionally biased region" description="Polar residues" evidence="1">
    <location>
        <begin position="1360"/>
        <end position="1382"/>
    </location>
</feature>